<evidence type="ECO:0000256" key="2">
    <source>
        <dbReference type="ARBA" id="ARBA00022679"/>
    </source>
</evidence>
<feature type="binding site" evidence="5">
    <location>
        <position position="185"/>
    </location>
    <ligand>
        <name>S-adenosyl-L-methionine</name>
        <dbReference type="ChEBI" id="CHEBI:59789"/>
    </ligand>
</feature>
<name>A0A6N8DPU4_RHOAC</name>
<evidence type="ECO:0000313" key="8">
    <source>
        <dbReference type="EMBL" id="MTV31876.1"/>
    </source>
</evidence>
<dbReference type="Gene3D" id="1.10.8.10">
    <property type="entry name" value="DNA helicase RuvA subunit, C-terminal domain"/>
    <property type="match status" value="1"/>
</dbReference>
<evidence type="ECO:0000259" key="6">
    <source>
        <dbReference type="Pfam" id="PF05175"/>
    </source>
</evidence>
<dbReference type="AlphaFoldDB" id="A0A6N8DPU4"/>
<dbReference type="InterPro" id="IPR040758">
    <property type="entry name" value="PrmC_N"/>
</dbReference>
<dbReference type="PANTHER" id="PTHR18895:SF74">
    <property type="entry name" value="MTRF1L RELEASE FACTOR GLUTAMINE METHYLTRANSFERASE"/>
    <property type="match status" value="1"/>
</dbReference>
<dbReference type="OrthoDB" id="9800643at2"/>
<organism evidence="8 9">
    <name type="scientific">Rhodoblastus acidophilus</name>
    <name type="common">Rhodopseudomonas acidophila</name>
    <dbReference type="NCBI Taxonomy" id="1074"/>
    <lineage>
        <taxon>Bacteria</taxon>
        <taxon>Pseudomonadati</taxon>
        <taxon>Pseudomonadota</taxon>
        <taxon>Alphaproteobacteria</taxon>
        <taxon>Hyphomicrobiales</taxon>
        <taxon>Rhodoblastaceae</taxon>
        <taxon>Rhodoblastus</taxon>
    </lineage>
</organism>
<comment type="similarity">
    <text evidence="5">Belongs to the protein N5-glutamine methyltransferase family. PrmC subfamily.</text>
</comment>
<dbReference type="Gene3D" id="3.40.50.150">
    <property type="entry name" value="Vaccinia Virus protein VP39"/>
    <property type="match status" value="1"/>
</dbReference>
<dbReference type="GO" id="GO:0003676">
    <property type="term" value="F:nucleic acid binding"/>
    <property type="evidence" value="ECO:0007669"/>
    <property type="project" value="InterPro"/>
</dbReference>
<dbReference type="RefSeq" id="WP_155446554.1">
    <property type="nucleotide sequence ID" value="NZ_JAOQNR010000015.1"/>
</dbReference>
<dbReference type="NCBIfam" id="TIGR03534">
    <property type="entry name" value="RF_mod_PrmC"/>
    <property type="match status" value="1"/>
</dbReference>
<accession>A0A6N8DPU4</accession>
<evidence type="ECO:0000256" key="1">
    <source>
        <dbReference type="ARBA" id="ARBA00022603"/>
    </source>
</evidence>
<dbReference type="EMBL" id="WNKS01000011">
    <property type="protein sequence ID" value="MTV31876.1"/>
    <property type="molecule type" value="Genomic_DNA"/>
</dbReference>
<dbReference type="PROSITE" id="PS00092">
    <property type="entry name" value="N6_MTASE"/>
    <property type="match status" value="1"/>
</dbReference>
<gene>
    <name evidence="5 8" type="primary">prmC</name>
    <name evidence="8" type="ORF">GJ654_12860</name>
</gene>
<dbReference type="InterPro" id="IPR004556">
    <property type="entry name" value="HemK-like"/>
</dbReference>
<evidence type="ECO:0000313" key="9">
    <source>
        <dbReference type="Proteomes" id="UP000439113"/>
    </source>
</evidence>
<dbReference type="Pfam" id="PF05175">
    <property type="entry name" value="MTS"/>
    <property type="match status" value="1"/>
</dbReference>
<sequence>MTANFAPAFAADDTVSTARRRLARALATAGKEPADLEARILLETATGLAALALLTRGDETLGAAAETLEKFAARRLAGEPVNRITGTTNFFGLDLTVAPNVLDPRADTEILVETALELMARKGFQNPRILDLGVGSGAILCALLDSRPDAFGIGVDLSPHACAATQANLARCGLTSRGTVIRGDWTAALSGRFDLIVSNPPYIRHAEIAELDPEVRDHDPRLALDGGPDGLAPYRLLSVELARLLRPGGVACLEIGWLQGAEVSALFRAKSLAQVSCRRDHGGRDRVIAIES</sequence>
<comment type="catalytic activity">
    <reaction evidence="4 5">
        <text>L-glutaminyl-[peptide chain release factor] + S-adenosyl-L-methionine = N(5)-methyl-L-glutaminyl-[peptide chain release factor] + S-adenosyl-L-homocysteine + H(+)</text>
        <dbReference type="Rhea" id="RHEA:42896"/>
        <dbReference type="Rhea" id="RHEA-COMP:10271"/>
        <dbReference type="Rhea" id="RHEA-COMP:10272"/>
        <dbReference type="ChEBI" id="CHEBI:15378"/>
        <dbReference type="ChEBI" id="CHEBI:30011"/>
        <dbReference type="ChEBI" id="CHEBI:57856"/>
        <dbReference type="ChEBI" id="CHEBI:59789"/>
        <dbReference type="ChEBI" id="CHEBI:61891"/>
        <dbReference type="EC" id="2.1.1.297"/>
    </reaction>
</comment>
<dbReference type="EC" id="2.1.1.297" evidence="5"/>
<feature type="binding site" evidence="5">
    <location>
        <begin position="133"/>
        <end position="137"/>
    </location>
    <ligand>
        <name>S-adenosyl-L-methionine</name>
        <dbReference type="ChEBI" id="CHEBI:59789"/>
    </ligand>
</feature>
<dbReference type="PANTHER" id="PTHR18895">
    <property type="entry name" value="HEMK METHYLTRANSFERASE"/>
    <property type="match status" value="1"/>
</dbReference>
<dbReference type="InterPro" id="IPR002052">
    <property type="entry name" value="DNA_methylase_N6_adenine_CS"/>
</dbReference>
<evidence type="ECO:0000256" key="3">
    <source>
        <dbReference type="ARBA" id="ARBA00022691"/>
    </source>
</evidence>
<comment type="function">
    <text evidence="5">Methylates the class 1 translation termination release factors RF1/PrfA and RF2/PrfB on the glutamine residue of the universally conserved GGQ motif.</text>
</comment>
<comment type="caution">
    <text evidence="8">The sequence shown here is derived from an EMBL/GenBank/DDBJ whole genome shotgun (WGS) entry which is preliminary data.</text>
</comment>
<dbReference type="GO" id="GO:0102559">
    <property type="term" value="F:peptide chain release factor N(5)-glutamine methyltransferase activity"/>
    <property type="evidence" value="ECO:0007669"/>
    <property type="project" value="UniProtKB-EC"/>
</dbReference>
<dbReference type="HAMAP" id="MF_02126">
    <property type="entry name" value="RF_methyltr_PrmC"/>
    <property type="match status" value="1"/>
</dbReference>
<feature type="domain" description="Methyltransferase small" evidence="6">
    <location>
        <begin position="122"/>
        <end position="207"/>
    </location>
</feature>
<dbReference type="GO" id="GO:0032259">
    <property type="term" value="P:methylation"/>
    <property type="evidence" value="ECO:0007669"/>
    <property type="project" value="UniProtKB-KW"/>
</dbReference>
<keyword evidence="2 5" id="KW-0808">Transferase</keyword>
<dbReference type="InterPro" id="IPR050320">
    <property type="entry name" value="N5-glutamine_MTase"/>
</dbReference>
<keyword evidence="1 5" id="KW-0489">Methyltransferase</keyword>
<proteinExistence type="inferred from homology"/>
<dbReference type="CDD" id="cd02440">
    <property type="entry name" value="AdoMet_MTases"/>
    <property type="match status" value="1"/>
</dbReference>
<dbReference type="SUPFAM" id="SSF53335">
    <property type="entry name" value="S-adenosyl-L-methionine-dependent methyltransferases"/>
    <property type="match status" value="1"/>
</dbReference>
<dbReference type="Pfam" id="PF17827">
    <property type="entry name" value="PrmC_N"/>
    <property type="match status" value="1"/>
</dbReference>
<feature type="binding site" evidence="5">
    <location>
        <position position="156"/>
    </location>
    <ligand>
        <name>S-adenosyl-L-methionine</name>
        <dbReference type="ChEBI" id="CHEBI:59789"/>
    </ligand>
</feature>
<evidence type="ECO:0000256" key="4">
    <source>
        <dbReference type="ARBA" id="ARBA00048391"/>
    </source>
</evidence>
<dbReference type="Proteomes" id="UP000439113">
    <property type="component" value="Unassembled WGS sequence"/>
</dbReference>
<protein>
    <recommendedName>
        <fullName evidence="5">Release factor glutamine methyltransferase</fullName>
        <shortName evidence="5">RF MTase</shortName>
        <ecNumber evidence="5">2.1.1.297</ecNumber>
    </recommendedName>
    <alternativeName>
        <fullName evidence="5">N5-glutamine methyltransferase PrmC</fullName>
    </alternativeName>
    <alternativeName>
        <fullName evidence="5">Protein-(glutamine-N5) MTase PrmC</fullName>
    </alternativeName>
    <alternativeName>
        <fullName evidence="5">Protein-glutamine N-methyltransferase PrmC</fullName>
    </alternativeName>
</protein>
<reference evidence="8 9" key="1">
    <citation type="submission" date="2019-11" db="EMBL/GenBank/DDBJ databases">
        <title>Whole-genome sequence of a Rhodoblastus acidophilus DSM 142.</title>
        <authorList>
            <person name="Kyndt J.A."/>
            <person name="Meyer T.E."/>
        </authorList>
    </citation>
    <scope>NUCLEOTIDE SEQUENCE [LARGE SCALE GENOMIC DNA]</scope>
    <source>
        <strain evidence="8 9">DSM 142</strain>
    </source>
</reference>
<evidence type="ECO:0000259" key="7">
    <source>
        <dbReference type="Pfam" id="PF17827"/>
    </source>
</evidence>
<dbReference type="InterPro" id="IPR019874">
    <property type="entry name" value="RF_methyltr_PrmC"/>
</dbReference>
<keyword evidence="3 5" id="KW-0949">S-adenosyl-L-methionine</keyword>
<dbReference type="InterPro" id="IPR007848">
    <property type="entry name" value="Small_mtfrase_dom"/>
</dbReference>
<evidence type="ECO:0000256" key="5">
    <source>
        <dbReference type="HAMAP-Rule" id="MF_02126"/>
    </source>
</evidence>
<feature type="binding site" evidence="5">
    <location>
        <position position="199"/>
    </location>
    <ligand>
        <name>S-adenosyl-L-methionine</name>
        <dbReference type="ChEBI" id="CHEBI:59789"/>
    </ligand>
</feature>
<dbReference type="NCBIfam" id="TIGR00536">
    <property type="entry name" value="hemK_fam"/>
    <property type="match status" value="1"/>
</dbReference>
<dbReference type="InterPro" id="IPR029063">
    <property type="entry name" value="SAM-dependent_MTases_sf"/>
</dbReference>
<feature type="domain" description="Release factor glutamine methyltransferase N-terminal" evidence="7">
    <location>
        <begin position="18"/>
        <end position="86"/>
    </location>
</feature>
<feature type="binding site" evidence="5">
    <location>
        <begin position="199"/>
        <end position="202"/>
    </location>
    <ligand>
        <name>substrate</name>
    </ligand>
</feature>